<gene>
    <name evidence="2" type="ORF">A7U60_g6692</name>
</gene>
<dbReference type="Proteomes" id="UP000757232">
    <property type="component" value="Unassembled WGS sequence"/>
</dbReference>
<evidence type="ECO:0000256" key="1">
    <source>
        <dbReference type="SAM" id="MobiDB-lite"/>
    </source>
</evidence>
<protein>
    <submittedName>
        <fullName evidence="2">Uncharacterized protein</fullName>
    </submittedName>
</protein>
<proteinExistence type="predicted"/>
<dbReference type="AlphaFoldDB" id="A0A9Q5HUF2"/>
<comment type="caution">
    <text evidence="2">The sequence shown here is derived from an EMBL/GenBank/DDBJ whole genome shotgun (WGS) entry which is preliminary data.</text>
</comment>
<evidence type="ECO:0000313" key="3">
    <source>
        <dbReference type="Proteomes" id="UP000757232"/>
    </source>
</evidence>
<organism evidence="2 3">
    <name type="scientific">Sanghuangporus baumii</name>
    <name type="common">Phellinus baumii</name>
    <dbReference type="NCBI Taxonomy" id="108892"/>
    <lineage>
        <taxon>Eukaryota</taxon>
        <taxon>Fungi</taxon>
        <taxon>Dikarya</taxon>
        <taxon>Basidiomycota</taxon>
        <taxon>Agaricomycotina</taxon>
        <taxon>Agaricomycetes</taxon>
        <taxon>Hymenochaetales</taxon>
        <taxon>Hymenochaetaceae</taxon>
        <taxon>Sanghuangporus</taxon>
    </lineage>
</organism>
<dbReference type="EMBL" id="LNZH02000204">
    <property type="protein sequence ID" value="OCB86105.1"/>
    <property type="molecule type" value="Genomic_DNA"/>
</dbReference>
<feature type="region of interest" description="Disordered" evidence="1">
    <location>
        <begin position="143"/>
        <end position="166"/>
    </location>
</feature>
<reference evidence="2" key="1">
    <citation type="submission" date="2016-06" db="EMBL/GenBank/DDBJ databases">
        <title>Draft Genome sequence of the fungus Inonotus baumii.</title>
        <authorList>
            <person name="Zhu H."/>
            <person name="Lin W."/>
        </authorList>
    </citation>
    <scope>NUCLEOTIDE SEQUENCE</scope>
    <source>
        <strain evidence="2">821</strain>
    </source>
</reference>
<accession>A0A9Q5HUF2</accession>
<sequence length="166" mass="17857">MSFASAKHEPPLYLLTQPLASSSAQSAANFAHPVIEYQFGDDPPSNLLPKSDAETVVIVDYENNDAAPVARSLNRELAVAGVKVTPAPGVGAAGEGETRRNDTMYIIETLAAECTGETMAEHEDTQQLLAQFRERNALLKRILDQPSLKPSNSQPEDTEPALSNVP</sequence>
<keyword evidence="3" id="KW-1185">Reference proteome</keyword>
<dbReference type="OrthoDB" id="3192267at2759"/>
<evidence type="ECO:0000313" key="2">
    <source>
        <dbReference type="EMBL" id="OCB86105.1"/>
    </source>
</evidence>
<name>A0A9Q5HUF2_SANBA</name>